<evidence type="ECO:0000313" key="3">
    <source>
        <dbReference type="Proteomes" id="UP000887013"/>
    </source>
</evidence>
<reference evidence="2" key="1">
    <citation type="submission" date="2020-08" db="EMBL/GenBank/DDBJ databases">
        <title>Multicomponent nature underlies the extraordinary mechanical properties of spider dragline silk.</title>
        <authorList>
            <person name="Kono N."/>
            <person name="Nakamura H."/>
            <person name="Mori M."/>
            <person name="Yoshida Y."/>
            <person name="Ohtoshi R."/>
            <person name="Malay A.D."/>
            <person name="Moran D.A.P."/>
            <person name="Tomita M."/>
            <person name="Numata K."/>
            <person name="Arakawa K."/>
        </authorList>
    </citation>
    <scope>NUCLEOTIDE SEQUENCE</scope>
</reference>
<comment type="caution">
    <text evidence="2">The sequence shown here is derived from an EMBL/GenBank/DDBJ whole genome shotgun (WGS) entry which is preliminary data.</text>
</comment>
<dbReference type="Proteomes" id="UP000887013">
    <property type="component" value="Unassembled WGS sequence"/>
</dbReference>
<gene>
    <name evidence="2" type="ORF">NPIL_410501</name>
</gene>
<protein>
    <submittedName>
        <fullName evidence="2">Uncharacterized protein</fullName>
    </submittedName>
</protein>
<evidence type="ECO:0000313" key="2">
    <source>
        <dbReference type="EMBL" id="GFT81447.1"/>
    </source>
</evidence>
<proteinExistence type="predicted"/>
<keyword evidence="1" id="KW-0732">Signal</keyword>
<sequence length="68" mass="7877">MRGLTVLLVAIQNLLVRKESLTTQLSIDSYEIQWTFLHNSPKEPTSGCWNHPTISSQHSEENHIRQFD</sequence>
<dbReference type="EMBL" id="BMAW01118769">
    <property type="protein sequence ID" value="GFT81447.1"/>
    <property type="molecule type" value="Genomic_DNA"/>
</dbReference>
<accession>A0A8X6PST2</accession>
<keyword evidence="3" id="KW-1185">Reference proteome</keyword>
<feature type="signal peptide" evidence="1">
    <location>
        <begin position="1"/>
        <end position="18"/>
    </location>
</feature>
<organism evidence="2 3">
    <name type="scientific">Nephila pilipes</name>
    <name type="common">Giant wood spider</name>
    <name type="synonym">Nephila maculata</name>
    <dbReference type="NCBI Taxonomy" id="299642"/>
    <lineage>
        <taxon>Eukaryota</taxon>
        <taxon>Metazoa</taxon>
        <taxon>Ecdysozoa</taxon>
        <taxon>Arthropoda</taxon>
        <taxon>Chelicerata</taxon>
        <taxon>Arachnida</taxon>
        <taxon>Araneae</taxon>
        <taxon>Araneomorphae</taxon>
        <taxon>Entelegynae</taxon>
        <taxon>Araneoidea</taxon>
        <taxon>Nephilidae</taxon>
        <taxon>Nephila</taxon>
    </lineage>
</organism>
<feature type="chain" id="PRO_5036455940" evidence="1">
    <location>
        <begin position="19"/>
        <end position="68"/>
    </location>
</feature>
<dbReference type="AlphaFoldDB" id="A0A8X6PST2"/>
<evidence type="ECO:0000256" key="1">
    <source>
        <dbReference type="SAM" id="SignalP"/>
    </source>
</evidence>
<name>A0A8X6PST2_NEPPI</name>